<gene>
    <name evidence="3" type="ORF">G3I74_01395</name>
</gene>
<dbReference type="GO" id="GO:0003677">
    <property type="term" value="F:DNA binding"/>
    <property type="evidence" value="ECO:0007669"/>
    <property type="project" value="InterPro"/>
</dbReference>
<dbReference type="Proteomes" id="UP000484885">
    <property type="component" value="Unassembled WGS sequence"/>
</dbReference>
<dbReference type="InterPro" id="IPR011010">
    <property type="entry name" value="DNA_brk_join_enz"/>
</dbReference>
<name>A0A845V310_9GAMM</name>
<dbReference type="SUPFAM" id="SSF56349">
    <property type="entry name" value="DNA breaking-rejoining enzymes"/>
    <property type="match status" value="1"/>
</dbReference>
<evidence type="ECO:0000256" key="2">
    <source>
        <dbReference type="ARBA" id="ARBA00022908"/>
    </source>
</evidence>
<dbReference type="GO" id="GO:0015074">
    <property type="term" value="P:DNA integration"/>
    <property type="evidence" value="ECO:0007669"/>
    <property type="project" value="UniProtKB-KW"/>
</dbReference>
<evidence type="ECO:0000313" key="4">
    <source>
        <dbReference type="Proteomes" id="UP000484885"/>
    </source>
</evidence>
<proteinExistence type="inferred from homology"/>
<dbReference type="EMBL" id="JAAGSC010000028">
    <property type="protein sequence ID" value="NDY94385.1"/>
    <property type="molecule type" value="Genomic_DNA"/>
</dbReference>
<protein>
    <recommendedName>
        <fullName evidence="5">Tyr recombinase domain-containing protein</fullName>
    </recommendedName>
</protein>
<keyword evidence="2" id="KW-0229">DNA integration</keyword>
<comment type="caution">
    <text evidence="3">The sequence shown here is derived from an EMBL/GenBank/DDBJ whole genome shotgun (WGS) entry which is preliminary data.</text>
</comment>
<sequence length="103" mass="11749">MHRHIWPRIETAAQQLGVDPITEHFTRHDLRRTVRTGLTGWAGVLPDAAERVLNHSISGLRAHYDFADYRPHVTEALQRWDAELARILAGEQAAVVPLRRPSE</sequence>
<evidence type="ECO:0000313" key="3">
    <source>
        <dbReference type="EMBL" id="NDY94385.1"/>
    </source>
</evidence>
<dbReference type="RefSeq" id="WP_164209457.1">
    <property type="nucleotide sequence ID" value="NZ_JAAGSC010000028.1"/>
</dbReference>
<keyword evidence="4" id="KW-1185">Reference proteome</keyword>
<evidence type="ECO:0000256" key="1">
    <source>
        <dbReference type="ARBA" id="ARBA00008857"/>
    </source>
</evidence>
<dbReference type="InterPro" id="IPR050808">
    <property type="entry name" value="Phage_Integrase"/>
</dbReference>
<dbReference type="AlphaFoldDB" id="A0A845V310"/>
<dbReference type="PANTHER" id="PTHR30629">
    <property type="entry name" value="PROPHAGE INTEGRASE"/>
    <property type="match status" value="1"/>
</dbReference>
<evidence type="ECO:0008006" key="5">
    <source>
        <dbReference type="Google" id="ProtNLM"/>
    </source>
</evidence>
<accession>A0A845V310</accession>
<comment type="similarity">
    <text evidence="1">Belongs to the 'phage' integrase family.</text>
</comment>
<reference evidence="3 4" key="1">
    <citation type="submission" date="2020-02" db="EMBL/GenBank/DDBJ databases">
        <authorList>
            <person name="Zhang X.-Y."/>
        </authorList>
    </citation>
    <scope>NUCLEOTIDE SEQUENCE [LARGE SCALE GENOMIC DNA]</scope>
    <source>
        <strain evidence="3 4">C33</strain>
    </source>
</reference>
<organism evidence="3 4">
    <name type="scientific">Wenzhouxiangella limi</name>
    <dbReference type="NCBI Taxonomy" id="2707351"/>
    <lineage>
        <taxon>Bacteria</taxon>
        <taxon>Pseudomonadati</taxon>
        <taxon>Pseudomonadota</taxon>
        <taxon>Gammaproteobacteria</taxon>
        <taxon>Chromatiales</taxon>
        <taxon>Wenzhouxiangellaceae</taxon>
        <taxon>Wenzhouxiangella</taxon>
    </lineage>
</organism>
<dbReference type="PANTHER" id="PTHR30629:SF2">
    <property type="entry name" value="PROPHAGE INTEGRASE INTS-RELATED"/>
    <property type="match status" value="1"/>
</dbReference>